<dbReference type="PRINTS" id="PR00260">
    <property type="entry name" value="CHEMTRNSDUCR"/>
</dbReference>
<evidence type="ECO:0000256" key="1">
    <source>
        <dbReference type="ARBA" id="ARBA00022481"/>
    </source>
</evidence>
<keyword evidence="5" id="KW-1133">Transmembrane helix</keyword>
<dbReference type="Pfam" id="PF12729">
    <property type="entry name" value="4HB_MCP_1"/>
    <property type="match status" value="1"/>
</dbReference>
<dbReference type="InterPro" id="IPR051310">
    <property type="entry name" value="MCP_chemotaxis"/>
</dbReference>
<accession>A0ABQ2Y3W3</accession>
<dbReference type="InterPro" id="IPR004090">
    <property type="entry name" value="Chemotax_Me-accpt_rcpt"/>
</dbReference>
<dbReference type="Gene3D" id="1.10.287.950">
    <property type="entry name" value="Methyl-accepting chemotaxis protein"/>
    <property type="match status" value="1"/>
</dbReference>
<keyword evidence="4" id="KW-0175">Coiled coil</keyword>
<organism evidence="8 9">
    <name type="scientific">Undibacterium squillarum</name>
    <dbReference type="NCBI Taxonomy" id="1131567"/>
    <lineage>
        <taxon>Bacteria</taxon>
        <taxon>Pseudomonadati</taxon>
        <taxon>Pseudomonadota</taxon>
        <taxon>Betaproteobacteria</taxon>
        <taxon>Burkholderiales</taxon>
        <taxon>Oxalobacteraceae</taxon>
        <taxon>Undibacterium</taxon>
    </lineage>
</organism>
<dbReference type="CDD" id="cd11386">
    <property type="entry name" value="MCP_signal"/>
    <property type="match status" value="1"/>
</dbReference>
<protein>
    <submittedName>
        <fullName evidence="8">Methyl-accepting chemotaxis protein</fullName>
    </submittedName>
</protein>
<dbReference type="Proteomes" id="UP000653343">
    <property type="component" value="Unassembled WGS sequence"/>
</dbReference>
<feature type="domain" description="Methyl-accepting transducer" evidence="6">
    <location>
        <begin position="268"/>
        <end position="497"/>
    </location>
</feature>
<dbReference type="Pfam" id="PF00015">
    <property type="entry name" value="MCPsignal"/>
    <property type="match status" value="1"/>
</dbReference>
<comment type="caution">
    <text evidence="8">The sequence shown here is derived from an EMBL/GenBank/DDBJ whole genome shotgun (WGS) entry which is preliminary data.</text>
</comment>
<dbReference type="InterPro" id="IPR024478">
    <property type="entry name" value="HlyB_4HB_MCP"/>
</dbReference>
<proteinExistence type="inferred from homology"/>
<evidence type="ECO:0000256" key="3">
    <source>
        <dbReference type="PROSITE-ProRule" id="PRU00284"/>
    </source>
</evidence>
<evidence type="ECO:0000256" key="5">
    <source>
        <dbReference type="SAM" id="Phobius"/>
    </source>
</evidence>
<dbReference type="InterPro" id="IPR047347">
    <property type="entry name" value="YvaQ-like_sensor"/>
</dbReference>
<sequence length="538" mass="58002">MLSQFSVGKRLSIGFALILTLSALAALVGLIQLNKVASATNQLMQQPLTTERLVSDWYRYIHSGIKRTAAIAKSADPSLAKFFEADQAESSKASAELLKQITDLLQSEQEKALLKEINALRDEYLASRNKIVEMKKADQADEANQLLEQKFMPVSTAYLKKIEELVKLQRAQIDETAQKIQTDYENSRILLIALILVSGMLAVISAVLLTRSIVRPLQEASAMAAELAQGDLTHTIQTTRQDEIGDLIRSMNGIGQGLSRVIGDVRTSTHSIHTAADEIASGNADLSARTESQASSLQQTASSMEELTSTVRQNADNARQANQLVVSASEVAQRGGDVVFQVIETMGSIRESSGKIVDIISVIDGIAFQTNILALNAAVEAARAGEQGRGFAVVASEVRSLAQRSAAAAKEIKTLIDDSTGKVEHGARLVDDAGNTMQDIVASVRRVADIMSEITCASQEQSAGIEQVNLAVTQMDEMTQQNAALVEEAAAAAESMRDQAEKLTQLVGQFRIGQAQPQAFHAARADSGPRHAQPQRLR</sequence>
<comment type="similarity">
    <text evidence="2">Belongs to the methyl-accepting chemotaxis (MCP) protein family.</text>
</comment>
<evidence type="ECO:0000259" key="6">
    <source>
        <dbReference type="PROSITE" id="PS50111"/>
    </source>
</evidence>
<keyword evidence="5" id="KW-0472">Membrane</keyword>
<dbReference type="PROSITE" id="PS50885">
    <property type="entry name" value="HAMP"/>
    <property type="match status" value="1"/>
</dbReference>
<dbReference type="PANTHER" id="PTHR43531">
    <property type="entry name" value="PROTEIN ICFG"/>
    <property type="match status" value="1"/>
</dbReference>
<dbReference type="InterPro" id="IPR004089">
    <property type="entry name" value="MCPsignal_dom"/>
</dbReference>
<feature type="transmembrane region" description="Helical" evidence="5">
    <location>
        <begin position="189"/>
        <end position="209"/>
    </location>
</feature>
<reference evidence="9" key="1">
    <citation type="journal article" date="2019" name="Int. J. Syst. Evol. Microbiol.">
        <title>The Global Catalogue of Microorganisms (GCM) 10K type strain sequencing project: providing services to taxonomists for standard genome sequencing and annotation.</title>
        <authorList>
            <consortium name="The Broad Institute Genomics Platform"/>
            <consortium name="The Broad Institute Genome Sequencing Center for Infectious Disease"/>
            <person name="Wu L."/>
            <person name="Ma J."/>
        </authorList>
    </citation>
    <scope>NUCLEOTIDE SEQUENCE [LARGE SCALE GENOMIC DNA]</scope>
    <source>
        <strain evidence="9">KCTC 23917</strain>
    </source>
</reference>
<feature type="coiled-coil region" evidence="4">
    <location>
        <begin position="475"/>
        <end position="506"/>
    </location>
</feature>
<evidence type="ECO:0000256" key="4">
    <source>
        <dbReference type="SAM" id="Coils"/>
    </source>
</evidence>
<evidence type="ECO:0000259" key="7">
    <source>
        <dbReference type="PROSITE" id="PS50885"/>
    </source>
</evidence>
<keyword evidence="9" id="KW-1185">Reference proteome</keyword>
<keyword evidence="5" id="KW-0812">Transmembrane</keyword>
<feature type="domain" description="HAMP" evidence="7">
    <location>
        <begin position="211"/>
        <end position="263"/>
    </location>
</feature>
<dbReference type="CDD" id="cd06225">
    <property type="entry name" value="HAMP"/>
    <property type="match status" value="1"/>
</dbReference>
<dbReference type="SUPFAM" id="SSF58104">
    <property type="entry name" value="Methyl-accepting chemotaxis protein (MCP) signaling domain"/>
    <property type="match status" value="1"/>
</dbReference>
<dbReference type="EMBL" id="BMYU01000011">
    <property type="protein sequence ID" value="GGX52760.1"/>
    <property type="molecule type" value="Genomic_DNA"/>
</dbReference>
<dbReference type="InterPro" id="IPR003660">
    <property type="entry name" value="HAMP_dom"/>
</dbReference>
<gene>
    <name evidence="8" type="primary">cheM</name>
    <name evidence="8" type="ORF">GCM10010946_34330</name>
</gene>
<dbReference type="PANTHER" id="PTHR43531:SF14">
    <property type="entry name" value="METHYL-ACCEPTING CHEMOTAXIS PROTEIN I-RELATED"/>
    <property type="match status" value="1"/>
</dbReference>
<evidence type="ECO:0000256" key="2">
    <source>
        <dbReference type="ARBA" id="ARBA00029447"/>
    </source>
</evidence>
<dbReference type="SMART" id="SM00304">
    <property type="entry name" value="HAMP"/>
    <property type="match status" value="1"/>
</dbReference>
<dbReference type="Pfam" id="PF00672">
    <property type="entry name" value="HAMP"/>
    <property type="match status" value="1"/>
</dbReference>
<keyword evidence="3" id="KW-0807">Transducer</keyword>
<dbReference type="SMART" id="SM00283">
    <property type="entry name" value="MA"/>
    <property type="match status" value="1"/>
</dbReference>
<dbReference type="PROSITE" id="PS50111">
    <property type="entry name" value="CHEMOTAXIS_TRANSDUC_2"/>
    <property type="match status" value="1"/>
</dbReference>
<evidence type="ECO:0000313" key="8">
    <source>
        <dbReference type="EMBL" id="GGX52760.1"/>
    </source>
</evidence>
<dbReference type="CDD" id="cd19411">
    <property type="entry name" value="MCP2201-like_sensor"/>
    <property type="match status" value="1"/>
</dbReference>
<name>A0ABQ2Y3W3_9BURK</name>
<evidence type="ECO:0000313" key="9">
    <source>
        <dbReference type="Proteomes" id="UP000653343"/>
    </source>
</evidence>
<feature type="coiled-coil region" evidence="4">
    <location>
        <begin position="117"/>
        <end position="179"/>
    </location>
</feature>
<keyword evidence="1" id="KW-0488">Methylation</keyword>